<comment type="caution">
    <text evidence="2">The sequence shown here is derived from an EMBL/GenBank/DDBJ whole genome shotgun (WGS) entry which is preliminary data.</text>
</comment>
<evidence type="ECO:0000313" key="3">
    <source>
        <dbReference type="Proteomes" id="UP000095463"/>
    </source>
</evidence>
<sequence length="94" mass="9855">MKKILAIALLLATSAAFPVATPVLADSSASALCGPGAPEGYKRPGGYCEQLDQGSLVQSEKDCNYVIESLLGAMRSGETLLVADNCYYEPTVKL</sequence>
<keyword evidence="3" id="KW-1185">Reference proteome</keyword>
<name>A0A1E5XV48_9HYPH</name>
<evidence type="ECO:0000256" key="1">
    <source>
        <dbReference type="SAM" id="SignalP"/>
    </source>
</evidence>
<reference evidence="2 3" key="1">
    <citation type="journal article" date="2015" name="Genome Announc.">
        <title>Genome Assemblies of Three Soil-Associated Devosia species: D. insulae, D. limi, and D. soli.</title>
        <authorList>
            <person name="Hassan Y.I."/>
            <person name="Lepp D."/>
            <person name="Zhou T."/>
        </authorList>
    </citation>
    <scope>NUCLEOTIDE SEQUENCE [LARGE SCALE GENOMIC DNA]</scope>
    <source>
        <strain evidence="2 3">DS-56</strain>
    </source>
</reference>
<organism evidence="2 3">
    <name type="scientific">Devosia insulae DS-56</name>
    <dbReference type="NCBI Taxonomy" id="1116389"/>
    <lineage>
        <taxon>Bacteria</taxon>
        <taxon>Pseudomonadati</taxon>
        <taxon>Pseudomonadota</taxon>
        <taxon>Alphaproteobacteria</taxon>
        <taxon>Hyphomicrobiales</taxon>
        <taxon>Devosiaceae</taxon>
        <taxon>Devosia</taxon>
    </lineage>
</organism>
<proteinExistence type="predicted"/>
<gene>
    <name evidence="2" type="ORF">VW23_011520</name>
</gene>
<feature type="chain" id="PRO_5009190564" evidence="1">
    <location>
        <begin position="26"/>
        <end position="94"/>
    </location>
</feature>
<protein>
    <submittedName>
        <fullName evidence="2">Uncharacterized protein</fullName>
    </submittedName>
</protein>
<dbReference type="RefSeq" id="WP_069908400.1">
    <property type="nucleotide sequence ID" value="NZ_LAJE02000072.1"/>
</dbReference>
<dbReference type="Proteomes" id="UP000095463">
    <property type="component" value="Unassembled WGS sequence"/>
</dbReference>
<feature type="signal peptide" evidence="1">
    <location>
        <begin position="1"/>
        <end position="25"/>
    </location>
</feature>
<keyword evidence="1" id="KW-0732">Signal</keyword>
<dbReference type="EMBL" id="LAJE02000072">
    <property type="protein sequence ID" value="OEO32444.1"/>
    <property type="molecule type" value="Genomic_DNA"/>
</dbReference>
<dbReference type="OrthoDB" id="9914923at2"/>
<accession>A0A1E5XV48</accession>
<evidence type="ECO:0000313" key="2">
    <source>
        <dbReference type="EMBL" id="OEO32444.1"/>
    </source>
</evidence>
<dbReference type="AlphaFoldDB" id="A0A1E5XV48"/>